<name>A0ABQ4EPA8_9ACTN</name>
<accession>A0ABQ4EPA8</accession>
<feature type="compositionally biased region" description="Basic and acidic residues" evidence="1">
    <location>
        <begin position="56"/>
        <end position="80"/>
    </location>
</feature>
<evidence type="ECO:0000313" key="3">
    <source>
        <dbReference type="Proteomes" id="UP000621500"/>
    </source>
</evidence>
<comment type="caution">
    <text evidence="2">The sequence shown here is derived from an EMBL/GenBank/DDBJ whole genome shotgun (WGS) entry which is preliminary data.</text>
</comment>
<feature type="compositionally biased region" description="Basic and acidic residues" evidence="1">
    <location>
        <begin position="87"/>
        <end position="112"/>
    </location>
</feature>
<reference evidence="2 3" key="1">
    <citation type="submission" date="2021-01" db="EMBL/GenBank/DDBJ databases">
        <title>Whole genome shotgun sequence of Plantactinospora mayteni NBRC 109088.</title>
        <authorList>
            <person name="Komaki H."/>
            <person name="Tamura T."/>
        </authorList>
    </citation>
    <scope>NUCLEOTIDE SEQUENCE [LARGE SCALE GENOMIC DNA]</scope>
    <source>
        <strain evidence="2 3">NBRC 109088</strain>
    </source>
</reference>
<organism evidence="2 3">
    <name type="scientific">Plantactinospora mayteni</name>
    <dbReference type="NCBI Taxonomy" id="566021"/>
    <lineage>
        <taxon>Bacteria</taxon>
        <taxon>Bacillati</taxon>
        <taxon>Actinomycetota</taxon>
        <taxon>Actinomycetes</taxon>
        <taxon>Micromonosporales</taxon>
        <taxon>Micromonosporaceae</taxon>
        <taxon>Plantactinospora</taxon>
    </lineage>
</organism>
<keyword evidence="3" id="KW-1185">Reference proteome</keyword>
<sequence length="112" mass="12410">MARWVDARRHRRRSSRSASSRCPTLPTGAAPGLSPAVTDTPVDRCPGYACPVSGTEKQHSTTVGRDDDRPVKLAGDHRVLPEQSVDDTDRGWGERPDSNDERLLAERPPHWD</sequence>
<evidence type="ECO:0000313" key="2">
    <source>
        <dbReference type="EMBL" id="GIG96492.1"/>
    </source>
</evidence>
<dbReference type="Proteomes" id="UP000621500">
    <property type="component" value="Unassembled WGS sequence"/>
</dbReference>
<feature type="region of interest" description="Disordered" evidence="1">
    <location>
        <begin position="1"/>
        <end position="112"/>
    </location>
</feature>
<gene>
    <name evidence="2" type="ORF">Pma05_30650</name>
</gene>
<protein>
    <submittedName>
        <fullName evidence="2">Uncharacterized protein</fullName>
    </submittedName>
</protein>
<dbReference type="EMBL" id="BONX01000018">
    <property type="protein sequence ID" value="GIG96492.1"/>
    <property type="molecule type" value="Genomic_DNA"/>
</dbReference>
<evidence type="ECO:0000256" key="1">
    <source>
        <dbReference type="SAM" id="MobiDB-lite"/>
    </source>
</evidence>
<proteinExistence type="predicted"/>